<protein>
    <submittedName>
        <fullName evidence="1">Uncharacterized protein</fullName>
    </submittedName>
</protein>
<reference evidence="1 2" key="1">
    <citation type="journal article" date="2015" name="Nature">
        <title>rRNA introns, odd ribosomes, and small enigmatic genomes across a large radiation of phyla.</title>
        <authorList>
            <person name="Brown C.T."/>
            <person name="Hug L.A."/>
            <person name="Thomas B.C."/>
            <person name="Sharon I."/>
            <person name="Castelle C.J."/>
            <person name="Singh A."/>
            <person name="Wilkins M.J."/>
            <person name="Williams K.H."/>
            <person name="Banfield J.F."/>
        </authorList>
    </citation>
    <scope>NUCLEOTIDE SEQUENCE [LARGE SCALE GENOMIC DNA]</scope>
</reference>
<evidence type="ECO:0000313" key="1">
    <source>
        <dbReference type="EMBL" id="KKP45580.1"/>
    </source>
</evidence>
<evidence type="ECO:0000313" key="2">
    <source>
        <dbReference type="Proteomes" id="UP000034778"/>
    </source>
</evidence>
<proteinExistence type="predicted"/>
<dbReference type="EMBL" id="LBOW01000001">
    <property type="protein sequence ID" value="KKP45580.1"/>
    <property type="molecule type" value="Genomic_DNA"/>
</dbReference>
<gene>
    <name evidence="1" type="ORF">UR35_C0001G0177</name>
</gene>
<name>A0A0G0C311_9BACT</name>
<organism evidence="1 2">
    <name type="scientific">Candidatus Woesebacteria bacterium GW2011_GWB1_33_22</name>
    <dbReference type="NCBI Taxonomy" id="1618566"/>
    <lineage>
        <taxon>Bacteria</taxon>
        <taxon>Candidatus Woeseibacteriota</taxon>
    </lineage>
</organism>
<accession>A0A0G0C311</accession>
<comment type="caution">
    <text evidence="1">The sequence shown here is derived from an EMBL/GenBank/DDBJ whole genome shotgun (WGS) entry which is preliminary data.</text>
</comment>
<dbReference type="Proteomes" id="UP000034778">
    <property type="component" value="Unassembled WGS sequence"/>
</dbReference>
<dbReference type="STRING" id="1618566.UR35_C0001G0177"/>
<sequence length="164" mass="17770">MERKTIVRLAVVGSLAFASYLGYRAFNGHQQLPEENTLPNNQEFLSGFDNEELVTETPNLNSESLLPTNSITNTMTGAIYELISDPIGLDRQCVVISDYSNENKQTVTGAAVALGVDPGSYIDIHGGVVYDSNGNEIGHFDRSQLPDSDVFSLILPGTVVCVDE</sequence>
<dbReference type="AlphaFoldDB" id="A0A0G0C311"/>